<sequence length="461" mass="51403">MKDDLVVLVPGIMGTALTRNGADVWDLTPEAMSRLLRPRSTREILKLPEGIGDDDPEAPDALQLGGVIHGRRLLPGLVSTMEDQGLRERLGIEEERFAEFPYDWRLSNRNSAEKLARFVQDRLTRWQETADPQRFPRARDAKVIFLCRSMGGLVVRYYTEVLGGWEQTRSVATLGTPFSGSVKALRFLTGRMRWVPSPFDEWIHEVCSTYPSLGQLIPTYRVVIDPAGGRSRLNGQPVEGVDTRMIDDSFAFFQETQDAIEENDAVHGRDRYTLIALGGDKHRTDQALSFRSGARPAFHQDFSDSGDPEDRGLRLFGDGTVAHVAQTPPEWRDTGRTVWLDSRHADLINADHALKQLRRICDGLEPAGVLSTGEPVAVELPDFARAGQPFDVWATNADAAMGLRVRRLGEDGRCVAEEVMRPCDGGNSFRAELRAEAGRWTLEVCSKVLGHSCRDVLLVVQ</sequence>
<proteinExistence type="predicted"/>
<dbReference type="InterPro" id="IPR003386">
    <property type="entry name" value="LACT/PDAT_acylTrfase"/>
</dbReference>
<organism evidence="1 2">
    <name type="scientific">Streptomyces shenzhenensis</name>
    <dbReference type="NCBI Taxonomy" id="943815"/>
    <lineage>
        <taxon>Bacteria</taxon>
        <taxon>Bacillati</taxon>
        <taxon>Actinomycetota</taxon>
        <taxon>Actinomycetes</taxon>
        <taxon>Kitasatosporales</taxon>
        <taxon>Streptomycetaceae</taxon>
        <taxon>Streptomyces</taxon>
    </lineage>
</organism>
<dbReference type="Proteomes" id="UP000270471">
    <property type="component" value="Unassembled WGS sequence"/>
</dbReference>
<dbReference type="EMBL" id="PENI01000020">
    <property type="protein sequence ID" value="RMB82841.1"/>
    <property type="molecule type" value="Genomic_DNA"/>
</dbReference>
<reference evidence="1 2" key="1">
    <citation type="submission" date="2017-11" db="EMBL/GenBank/DDBJ databases">
        <title>Draft genome of actinobacteria isolated from guarana (Paullinia cupana (Mart.) Ducke.</title>
        <authorList>
            <person name="Siqueira K.A."/>
            <person name="Liotti R.G."/>
            <person name="Mendes T.A.O."/>
            <person name="Soares M.A."/>
        </authorList>
    </citation>
    <scope>NUCLEOTIDE SEQUENCE [LARGE SCALE GENOMIC DNA]</scope>
    <source>
        <strain evidence="1 2">193</strain>
    </source>
</reference>
<accession>A0A3M0HZS1</accession>
<dbReference type="Gene3D" id="3.40.50.1820">
    <property type="entry name" value="alpha/beta hydrolase"/>
    <property type="match status" value="1"/>
</dbReference>
<protein>
    <recommendedName>
        <fullName evidence="3">Lecithin:cholesterol acyltransferase</fullName>
    </recommendedName>
</protein>
<dbReference type="InterPro" id="IPR029058">
    <property type="entry name" value="AB_hydrolase_fold"/>
</dbReference>
<evidence type="ECO:0008006" key="3">
    <source>
        <dbReference type="Google" id="ProtNLM"/>
    </source>
</evidence>
<dbReference type="GO" id="GO:0008374">
    <property type="term" value="F:O-acyltransferase activity"/>
    <property type="evidence" value="ECO:0007669"/>
    <property type="project" value="InterPro"/>
</dbReference>
<comment type="caution">
    <text evidence="1">The sequence shown here is derived from an EMBL/GenBank/DDBJ whole genome shotgun (WGS) entry which is preliminary data.</text>
</comment>
<dbReference type="RefSeq" id="WP_183154617.1">
    <property type="nucleotide sequence ID" value="NZ_PENI01000020.1"/>
</dbReference>
<dbReference type="SUPFAM" id="SSF53474">
    <property type="entry name" value="alpha/beta-Hydrolases"/>
    <property type="match status" value="1"/>
</dbReference>
<gene>
    <name evidence="1" type="ORF">CTZ28_27800</name>
</gene>
<dbReference type="AlphaFoldDB" id="A0A3M0HZS1"/>
<evidence type="ECO:0000313" key="2">
    <source>
        <dbReference type="Proteomes" id="UP000270471"/>
    </source>
</evidence>
<keyword evidence="2" id="KW-1185">Reference proteome</keyword>
<name>A0A3M0HZS1_9ACTN</name>
<dbReference type="GO" id="GO:0006629">
    <property type="term" value="P:lipid metabolic process"/>
    <property type="evidence" value="ECO:0007669"/>
    <property type="project" value="InterPro"/>
</dbReference>
<evidence type="ECO:0000313" key="1">
    <source>
        <dbReference type="EMBL" id="RMB82841.1"/>
    </source>
</evidence>
<dbReference type="Pfam" id="PF02450">
    <property type="entry name" value="LCAT"/>
    <property type="match status" value="1"/>
</dbReference>